<evidence type="ECO:0000313" key="3">
    <source>
        <dbReference type="EMBL" id="CAE0310884.1"/>
    </source>
</evidence>
<dbReference type="AlphaFoldDB" id="A0A7S3I1I7"/>
<evidence type="ECO:0000256" key="2">
    <source>
        <dbReference type="SAM" id="Phobius"/>
    </source>
</evidence>
<proteinExistence type="predicted"/>
<keyword evidence="2" id="KW-0812">Transmembrane</keyword>
<organism evidence="3">
    <name type="scientific">Favella ehrenbergii</name>
    <dbReference type="NCBI Taxonomy" id="182087"/>
    <lineage>
        <taxon>Eukaryota</taxon>
        <taxon>Sar</taxon>
        <taxon>Alveolata</taxon>
        <taxon>Ciliophora</taxon>
        <taxon>Intramacronucleata</taxon>
        <taxon>Spirotrichea</taxon>
        <taxon>Choreotrichia</taxon>
        <taxon>Tintinnida</taxon>
        <taxon>Xystonellidae</taxon>
        <taxon>Favella</taxon>
    </lineage>
</organism>
<dbReference type="EMBL" id="HBIE01018978">
    <property type="protein sequence ID" value="CAE0310884.1"/>
    <property type="molecule type" value="Transcribed_RNA"/>
</dbReference>
<accession>A0A7S3I1I7</accession>
<feature type="compositionally biased region" description="Low complexity" evidence="1">
    <location>
        <begin position="127"/>
        <end position="137"/>
    </location>
</feature>
<sequence length="153" mass="17672">MEVRGYPSLLFFPMEQGGERPQAYKFSGPRTMEGFEEFALNDGWKKVGEESQIPVGLQGVEAWARWFAMQKAGVLRDIDNAWRQYGLFNYIPAPYHYWLVLCISCAPFLLIVSLLCCLSDEEDDKPQYSQDAQQQQQRPRSPKKNSVRAEKLD</sequence>
<keyword evidence="2" id="KW-0472">Membrane</keyword>
<evidence type="ECO:0000256" key="1">
    <source>
        <dbReference type="SAM" id="MobiDB-lite"/>
    </source>
</evidence>
<gene>
    <name evidence="3" type="ORF">FEHR0123_LOCUS5802</name>
</gene>
<feature type="region of interest" description="Disordered" evidence="1">
    <location>
        <begin position="123"/>
        <end position="153"/>
    </location>
</feature>
<reference evidence="3" key="1">
    <citation type="submission" date="2021-01" db="EMBL/GenBank/DDBJ databases">
        <authorList>
            <person name="Corre E."/>
            <person name="Pelletier E."/>
            <person name="Niang G."/>
            <person name="Scheremetjew M."/>
            <person name="Finn R."/>
            <person name="Kale V."/>
            <person name="Holt S."/>
            <person name="Cochrane G."/>
            <person name="Meng A."/>
            <person name="Brown T."/>
            <person name="Cohen L."/>
        </authorList>
    </citation>
    <scope>NUCLEOTIDE SEQUENCE</scope>
    <source>
        <strain evidence="3">Fehren 1</strain>
    </source>
</reference>
<protein>
    <submittedName>
        <fullName evidence="3">Uncharacterized protein</fullName>
    </submittedName>
</protein>
<keyword evidence="2" id="KW-1133">Transmembrane helix</keyword>
<name>A0A7S3I1I7_9SPIT</name>
<feature type="transmembrane region" description="Helical" evidence="2">
    <location>
        <begin position="95"/>
        <end position="118"/>
    </location>
</feature>